<dbReference type="EMBL" id="JAHKNI010000029">
    <property type="protein sequence ID" value="MBU3068026.1"/>
    <property type="molecule type" value="Genomic_DNA"/>
</dbReference>
<evidence type="ECO:0000256" key="1">
    <source>
        <dbReference type="ARBA" id="ARBA00004651"/>
    </source>
</evidence>
<proteinExistence type="inferred from homology"/>
<evidence type="ECO:0000313" key="11">
    <source>
        <dbReference type="Proteomes" id="UP000733379"/>
    </source>
</evidence>
<dbReference type="InterPro" id="IPR020846">
    <property type="entry name" value="MFS_dom"/>
</dbReference>
<protein>
    <submittedName>
        <fullName evidence="10">Sugar porter family MFS transporter</fullName>
    </submittedName>
</protein>
<evidence type="ECO:0000256" key="8">
    <source>
        <dbReference type="SAM" id="Phobius"/>
    </source>
</evidence>
<feature type="transmembrane region" description="Helical" evidence="8">
    <location>
        <begin position="327"/>
        <end position="345"/>
    </location>
</feature>
<feature type="transmembrane region" description="Helical" evidence="8">
    <location>
        <begin position="351"/>
        <end position="374"/>
    </location>
</feature>
<dbReference type="Gene3D" id="1.20.1250.20">
    <property type="entry name" value="MFS general substrate transporter like domains"/>
    <property type="match status" value="1"/>
</dbReference>
<evidence type="ECO:0000256" key="4">
    <source>
        <dbReference type="ARBA" id="ARBA00022692"/>
    </source>
</evidence>
<evidence type="ECO:0000256" key="6">
    <source>
        <dbReference type="ARBA" id="ARBA00023136"/>
    </source>
</evidence>
<dbReference type="Pfam" id="PF00083">
    <property type="entry name" value="Sugar_tr"/>
    <property type="match status" value="1"/>
</dbReference>
<reference evidence="10 11" key="1">
    <citation type="submission" date="2021-06" db="EMBL/GenBank/DDBJ databases">
        <title>Actinomycetes sequencing.</title>
        <authorList>
            <person name="Shan Q."/>
        </authorList>
    </citation>
    <scope>NUCLEOTIDE SEQUENCE [LARGE SCALE GENOMIC DNA]</scope>
    <source>
        <strain evidence="10 11">NEAU-G5</strain>
    </source>
</reference>
<dbReference type="SUPFAM" id="SSF103473">
    <property type="entry name" value="MFS general substrate transporter"/>
    <property type="match status" value="1"/>
</dbReference>
<dbReference type="InterPro" id="IPR005828">
    <property type="entry name" value="MFS_sugar_transport-like"/>
</dbReference>
<gene>
    <name evidence="10" type="ORF">KO481_41745</name>
</gene>
<evidence type="ECO:0000259" key="9">
    <source>
        <dbReference type="PROSITE" id="PS50850"/>
    </source>
</evidence>
<feature type="transmembrane region" description="Helical" evidence="8">
    <location>
        <begin position="182"/>
        <end position="203"/>
    </location>
</feature>
<organism evidence="10 11">
    <name type="scientific">Nocardia albiluteola</name>
    <dbReference type="NCBI Taxonomy" id="2842303"/>
    <lineage>
        <taxon>Bacteria</taxon>
        <taxon>Bacillati</taxon>
        <taxon>Actinomycetota</taxon>
        <taxon>Actinomycetes</taxon>
        <taxon>Mycobacteriales</taxon>
        <taxon>Nocardiaceae</taxon>
        <taxon>Nocardia</taxon>
    </lineage>
</organism>
<dbReference type="PROSITE" id="PS00217">
    <property type="entry name" value="SUGAR_TRANSPORT_2"/>
    <property type="match status" value="1"/>
</dbReference>
<dbReference type="PANTHER" id="PTHR48020">
    <property type="entry name" value="PROTON MYO-INOSITOL COTRANSPORTER"/>
    <property type="match status" value="1"/>
</dbReference>
<evidence type="ECO:0000256" key="7">
    <source>
        <dbReference type="RuleBase" id="RU003346"/>
    </source>
</evidence>
<comment type="similarity">
    <text evidence="2 7">Belongs to the major facilitator superfamily. Sugar transporter (TC 2.A.1.1) family.</text>
</comment>
<dbReference type="PANTHER" id="PTHR48020:SF12">
    <property type="entry name" value="PROTON MYO-INOSITOL COTRANSPORTER"/>
    <property type="match status" value="1"/>
</dbReference>
<sequence length="461" mass="49117">MAGSVRFDSSADRREEATVPIPRFVWVVAVLGGMAGLLYGYDSGAIATALPLATAQFGLTSTEQGLVASLILLGALPSIVAGTLAAKRFDRRHLLILAGVIFVVGSLGCALSSTVAELLISRFVLGLAVGLANMFGLIYLTELAPKRVRGMLSALYQLSVNVGILVAYGTGDALRGTGSWQWMLGLGAVPAVFFLIGMILSPASPRWLTLRGRTDDAHRVLSRLRSSASEADTEAAEIQDSLNHQGAGLRELYRRYRRAVNIGLVLTFFQVFTGINAVVYYAPTVFAGATGHGSDTGTIANYSVGGALVLSTALSLPFIDRIGRVKMLAVSLGGQVPPLVLLALFPHASALDIVCVFVFTFAFGFGVGPVFWLYVPEILPLRARAVGMGLITFVQYVFNFIFSLTFPDLLGAIGFGVFGIYALLSVLGTIFVLTRVPETAKRSLEEIEAGWRRGDEEPVCA</sequence>
<dbReference type="InterPro" id="IPR050814">
    <property type="entry name" value="Myo-inositol_Transporter"/>
</dbReference>
<feature type="transmembrane region" description="Helical" evidence="8">
    <location>
        <begin position="152"/>
        <end position="170"/>
    </location>
</feature>
<comment type="subcellular location">
    <subcellularLocation>
        <location evidence="1">Cell membrane</location>
        <topology evidence="1">Multi-pass membrane protein</topology>
    </subcellularLocation>
</comment>
<feature type="transmembrane region" description="Helical" evidence="8">
    <location>
        <begin position="386"/>
        <end position="406"/>
    </location>
</feature>
<evidence type="ECO:0000256" key="3">
    <source>
        <dbReference type="ARBA" id="ARBA00022448"/>
    </source>
</evidence>
<feature type="domain" description="Major facilitator superfamily (MFS) profile" evidence="9">
    <location>
        <begin position="28"/>
        <end position="440"/>
    </location>
</feature>
<feature type="transmembrane region" description="Helical" evidence="8">
    <location>
        <begin position="119"/>
        <end position="140"/>
    </location>
</feature>
<dbReference type="RefSeq" id="WP_215924132.1">
    <property type="nucleotide sequence ID" value="NZ_JAHKNI010000029.1"/>
</dbReference>
<feature type="transmembrane region" description="Helical" evidence="8">
    <location>
        <begin position="93"/>
        <end position="113"/>
    </location>
</feature>
<feature type="transmembrane region" description="Helical" evidence="8">
    <location>
        <begin position="66"/>
        <end position="86"/>
    </location>
</feature>
<dbReference type="InterPro" id="IPR003663">
    <property type="entry name" value="Sugar/inositol_transpt"/>
</dbReference>
<name>A0ABS6BE07_9NOCA</name>
<keyword evidence="4 8" id="KW-0812">Transmembrane</keyword>
<dbReference type="PROSITE" id="PS50850">
    <property type="entry name" value="MFS"/>
    <property type="match status" value="1"/>
</dbReference>
<evidence type="ECO:0000256" key="5">
    <source>
        <dbReference type="ARBA" id="ARBA00022989"/>
    </source>
</evidence>
<feature type="transmembrane region" description="Helical" evidence="8">
    <location>
        <begin position="412"/>
        <end position="433"/>
    </location>
</feature>
<keyword evidence="3 7" id="KW-0813">Transport</keyword>
<evidence type="ECO:0000256" key="2">
    <source>
        <dbReference type="ARBA" id="ARBA00010992"/>
    </source>
</evidence>
<feature type="transmembrane region" description="Helical" evidence="8">
    <location>
        <begin position="302"/>
        <end position="320"/>
    </location>
</feature>
<evidence type="ECO:0000313" key="10">
    <source>
        <dbReference type="EMBL" id="MBU3068026.1"/>
    </source>
</evidence>
<keyword evidence="6 8" id="KW-0472">Membrane</keyword>
<comment type="caution">
    <text evidence="10">The sequence shown here is derived from an EMBL/GenBank/DDBJ whole genome shotgun (WGS) entry which is preliminary data.</text>
</comment>
<feature type="transmembrane region" description="Helical" evidence="8">
    <location>
        <begin position="259"/>
        <end position="282"/>
    </location>
</feature>
<dbReference type="InterPro" id="IPR036259">
    <property type="entry name" value="MFS_trans_sf"/>
</dbReference>
<keyword evidence="5 8" id="KW-1133">Transmembrane helix</keyword>
<feature type="transmembrane region" description="Helical" evidence="8">
    <location>
        <begin position="21"/>
        <end position="41"/>
    </location>
</feature>
<dbReference type="PRINTS" id="PR00171">
    <property type="entry name" value="SUGRTRNSPORT"/>
</dbReference>
<dbReference type="InterPro" id="IPR005829">
    <property type="entry name" value="Sugar_transporter_CS"/>
</dbReference>
<dbReference type="Proteomes" id="UP000733379">
    <property type="component" value="Unassembled WGS sequence"/>
</dbReference>
<keyword evidence="11" id="KW-1185">Reference proteome</keyword>
<accession>A0ABS6BE07</accession>
<dbReference type="NCBIfam" id="TIGR00879">
    <property type="entry name" value="SP"/>
    <property type="match status" value="1"/>
</dbReference>